<organism evidence="2 3">
    <name type="scientific">Mytilus edulis</name>
    <name type="common">Blue mussel</name>
    <dbReference type="NCBI Taxonomy" id="6550"/>
    <lineage>
        <taxon>Eukaryota</taxon>
        <taxon>Metazoa</taxon>
        <taxon>Spiralia</taxon>
        <taxon>Lophotrochozoa</taxon>
        <taxon>Mollusca</taxon>
        <taxon>Bivalvia</taxon>
        <taxon>Autobranchia</taxon>
        <taxon>Pteriomorphia</taxon>
        <taxon>Mytilida</taxon>
        <taxon>Mytiloidea</taxon>
        <taxon>Mytilidae</taxon>
        <taxon>Mytilinae</taxon>
        <taxon>Mytilus</taxon>
    </lineage>
</organism>
<name>A0A8S3V4Q6_MYTED</name>
<evidence type="ECO:0000313" key="2">
    <source>
        <dbReference type="EMBL" id="CAG2252315.1"/>
    </source>
</evidence>
<dbReference type="PANTHER" id="PTHR19446">
    <property type="entry name" value="REVERSE TRANSCRIPTASES"/>
    <property type="match status" value="1"/>
</dbReference>
<dbReference type="SUPFAM" id="SSF48452">
    <property type="entry name" value="TPR-like"/>
    <property type="match status" value="1"/>
</dbReference>
<dbReference type="Gene3D" id="1.25.40.10">
    <property type="entry name" value="Tetratricopeptide repeat domain"/>
    <property type="match status" value="1"/>
</dbReference>
<dbReference type="OrthoDB" id="6142323at2759"/>
<dbReference type="InterPro" id="IPR000477">
    <property type="entry name" value="RT_dom"/>
</dbReference>
<dbReference type="Proteomes" id="UP000683360">
    <property type="component" value="Unassembled WGS sequence"/>
</dbReference>
<protein>
    <recommendedName>
        <fullName evidence="1">Reverse transcriptase domain-containing protein</fullName>
    </recommendedName>
</protein>
<keyword evidence="3" id="KW-1185">Reference proteome</keyword>
<dbReference type="AlphaFoldDB" id="A0A8S3V4Q6"/>
<feature type="domain" description="Reverse transcriptase" evidence="1">
    <location>
        <begin position="14"/>
        <end position="124"/>
    </location>
</feature>
<gene>
    <name evidence="2" type="ORF">MEDL_63931</name>
</gene>
<reference evidence="2" key="1">
    <citation type="submission" date="2021-03" db="EMBL/GenBank/DDBJ databases">
        <authorList>
            <person name="Bekaert M."/>
        </authorList>
    </citation>
    <scope>NUCLEOTIDE SEQUENCE</scope>
</reference>
<evidence type="ECO:0000313" key="3">
    <source>
        <dbReference type="Proteomes" id="UP000683360"/>
    </source>
</evidence>
<comment type="caution">
    <text evidence="2">The sequence shown here is derived from an EMBL/GenBank/DDBJ whole genome shotgun (WGS) entry which is preliminary data.</text>
</comment>
<proteinExistence type="predicted"/>
<sequence length="340" mass="39171">MIPELWSRGIITPIPKSSTSDPRDPMSYRGITLAPTSYKLYCGVLNSRLTVKLDELNFIHDEQNGFRSNRSTIDHLSTITSIIETRKMCKLSTFAAVIDFKKAYDTVNRFLLFCKLESIGISKTTSPKFDHDKVKESKPAHELPWLYLKFNDISGLQKSLLDLKLFNVLYKKYDDDPTEENIDNLEHSYHGLGTAHLKMHKYEQLYEEIYFGHLPETVGQHLTNLGLCYFKLNNLDEAEKMSIEVKVNAIGYYTLDVAMTFMNLGVIETVRENPAGSYEYCKTALEIYENIGLPESGMEYMMCRENMVLALNTLGRMEEALTTYRPFCKCNFFFSTVNNY</sequence>
<accession>A0A8S3V4Q6</accession>
<dbReference type="InterPro" id="IPR011990">
    <property type="entry name" value="TPR-like_helical_dom_sf"/>
</dbReference>
<evidence type="ECO:0000259" key="1">
    <source>
        <dbReference type="Pfam" id="PF00078"/>
    </source>
</evidence>
<dbReference type="EMBL" id="CAJPWZ010003116">
    <property type="protein sequence ID" value="CAG2252315.1"/>
    <property type="molecule type" value="Genomic_DNA"/>
</dbReference>
<dbReference type="Pfam" id="PF00078">
    <property type="entry name" value="RVT_1"/>
    <property type="match status" value="1"/>
</dbReference>
<dbReference type="CDD" id="cd01650">
    <property type="entry name" value="RT_nLTR_like"/>
    <property type="match status" value="1"/>
</dbReference>